<dbReference type="Gene3D" id="1.10.357.10">
    <property type="entry name" value="Tetracycline Repressor, domain 2"/>
    <property type="match status" value="1"/>
</dbReference>
<evidence type="ECO:0000256" key="1">
    <source>
        <dbReference type="ARBA" id="ARBA00023125"/>
    </source>
</evidence>
<dbReference type="SUPFAM" id="SSF46689">
    <property type="entry name" value="Homeodomain-like"/>
    <property type="match status" value="1"/>
</dbReference>
<accession>A0A133MRT7</accession>
<dbReference type="InterPro" id="IPR009057">
    <property type="entry name" value="Homeodomain-like_sf"/>
</dbReference>
<dbReference type="InterPro" id="IPR041490">
    <property type="entry name" value="KstR2_TetR_C"/>
</dbReference>
<evidence type="ECO:0000259" key="3">
    <source>
        <dbReference type="PROSITE" id="PS50977"/>
    </source>
</evidence>
<dbReference type="Pfam" id="PF17932">
    <property type="entry name" value="TetR_C_24"/>
    <property type="match status" value="1"/>
</dbReference>
<dbReference type="PROSITE" id="PS50977">
    <property type="entry name" value="HTH_TETR_2"/>
    <property type="match status" value="1"/>
</dbReference>
<dbReference type="SUPFAM" id="SSF48498">
    <property type="entry name" value="Tetracyclin repressor-like, C-terminal domain"/>
    <property type="match status" value="1"/>
</dbReference>
<proteinExistence type="predicted"/>
<dbReference type="Proteomes" id="UP000070646">
    <property type="component" value="Unassembled WGS sequence"/>
</dbReference>
<gene>
    <name evidence="4" type="ORF">HMPREF3222_02898</name>
</gene>
<dbReference type="PANTHER" id="PTHR43479">
    <property type="entry name" value="ACREF/ENVCD OPERON REPRESSOR-RELATED"/>
    <property type="match status" value="1"/>
</dbReference>
<evidence type="ECO:0000313" key="5">
    <source>
        <dbReference type="Proteomes" id="UP000070646"/>
    </source>
</evidence>
<comment type="caution">
    <text evidence="4">The sequence shown here is derived from an EMBL/GenBank/DDBJ whole genome shotgun (WGS) entry which is preliminary data.</text>
</comment>
<feature type="DNA-binding region" description="H-T-H motif" evidence="2">
    <location>
        <begin position="28"/>
        <end position="47"/>
    </location>
</feature>
<sequence length="192" mass="22219">MGSMNRTKKAIFEAAINVFATSGYNGSTVDEIASKANVAKGTLYYNFKSKEEIFNFVISKGLEIWHEKLTKIENLEDEPIEKLKKLFKMQFELLYENRAFFKMVMSQLWGKETRQDELRNKITEYIEGIERILKEAISKKQIRDCDISLLAHSLFGSLISTSLYELSRDKEFNVNKVIDEITINILDGIVIK</sequence>
<dbReference type="PANTHER" id="PTHR43479:SF11">
    <property type="entry name" value="ACREF_ENVCD OPERON REPRESSOR-RELATED"/>
    <property type="match status" value="1"/>
</dbReference>
<dbReference type="InterPro" id="IPR050624">
    <property type="entry name" value="HTH-type_Tx_Regulator"/>
</dbReference>
<evidence type="ECO:0000256" key="2">
    <source>
        <dbReference type="PROSITE-ProRule" id="PRU00335"/>
    </source>
</evidence>
<dbReference type="Pfam" id="PF00440">
    <property type="entry name" value="TetR_N"/>
    <property type="match status" value="1"/>
</dbReference>
<dbReference type="GO" id="GO:0003677">
    <property type="term" value="F:DNA binding"/>
    <property type="evidence" value="ECO:0007669"/>
    <property type="project" value="UniProtKB-UniRule"/>
</dbReference>
<keyword evidence="1 2" id="KW-0238">DNA-binding</keyword>
<protein>
    <submittedName>
        <fullName evidence="4">Transcriptional regulator, TetR family</fullName>
    </submittedName>
</protein>
<dbReference type="AlphaFoldDB" id="A0A133MRT7"/>
<organism evidence="4 5">
    <name type="scientific">Clostridium perfringens</name>
    <dbReference type="NCBI Taxonomy" id="1502"/>
    <lineage>
        <taxon>Bacteria</taxon>
        <taxon>Bacillati</taxon>
        <taxon>Bacillota</taxon>
        <taxon>Clostridia</taxon>
        <taxon>Eubacteriales</taxon>
        <taxon>Clostridiaceae</taxon>
        <taxon>Clostridium</taxon>
    </lineage>
</organism>
<dbReference type="InterPro" id="IPR036271">
    <property type="entry name" value="Tet_transcr_reg_TetR-rel_C_sf"/>
</dbReference>
<name>A0A133MRT7_CLOPF</name>
<dbReference type="PATRIC" id="fig|1502.174.peg.2921"/>
<reference evidence="4 5" key="1">
    <citation type="submission" date="2016-01" db="EMBL/GenBank/DDBJ databases">
        <authorList>
            <person name="Oliw E.H."/>
        </authorList>
    </citation>
    <scope>NUCLEOTIDE SEQUENCE [LARGE SCALE GENOMIC DNA]</scope>
    <source>
        <strain evidence="4 5">MJR7757A</strain>
    </source>
</reference>
<dbReference type="Gene3D" id="1.10.10.60">
    <property type="entry name" value="Homeodomain-like"/>
    <property type="match status" value="1"/>
</dbReference>
<dbReference type="InterPro" id="IPR001647">
    <property type="entry name" value="HTH_TetR"/>
</dbReference>
<dbReference type="EMBL" id="LRPU01000182">
    <property type="protein sequence ID" value="KXA06734.1"/>
    <property type="molecule type" value="Genomic_DNA"/>
</dbReference>
<feature type="domain" description="HTH tetR-type" evidence="3">
    <location>
        <begin position="5"/>
        <end position="65"/>
    </location>
</feature>
<evidence type="ECO:0000313" key="4">
    <source>
        <dbReference type="EMBL" id="KXA06734.1"/>
    </source>
</evidence>
<dbReference type="PRINTS" id="PR00455">
    <property type="entry name" value="HTHTETR"/>
</dbReference>